<organism evidence="2 3">
    <name type="scientific">Rotaria magnacalcarata</name>
    <dbReference type="NCBI Taxonomy" id="392030"/>
    <lineage>
        <taxon>Eukaryota</taxon>
        <taxon>Metazoa</taxon>
        <taxon>Spiralia</taxon>
        <taxon>Gnathifera</taxon>
        <taxon>Rotifera</taxon>
        <taxon>Eurotatoria</taxon>
        <taxon>Bdelloidea</taxon>
        <taxon>Philodinida</taxon>
        <taxon>Philodinidae</taxon>
        <taxon>Rotaria</taxon>
    </lineage>
</organism>
<sequence length="133" mass="15278">MIPATITFVERLFSDSGNTITSRRTRLQAMEQLRKRATSCTITFVERLFSDSGNTITSLRTRLQAMEQLRKRATSCTSTTSTKKAKDSKEEDDITMLKDNLDDRTFDDDSVKENDDYHNVGCNEQRMNLCNFC</sequence>
<gene>
    <name evidence="2" type="ORF">CJN711_LOCUS32832</name>
</gene>
<dbReference type="EMBL" id="CAJNOV010015790">
    <property type="protein sequence ID" value="CAF1579622.1"/>
    <property type="molecule type" value="Genomic_DNA"/>
</dbReference>
<proteinExistence type="predicted"/>
<evidence type="ECO:0008006" key="4">
    <source>
        <dbReference type="Google" id="ProtNLM"/>
    </source>
</evidence>
<comment type="caution">
    <text evidence="2">The sequence shown here is derived from an EMBL/GenBank/DDBJ whole genome shotgun (WGS) entry which is preliminary data.</text>
</comment>
<feature type="region of interest" description="Disordered" evidence="1">
    <location>
        <begin position="70"/>
        <end position="91"/>
    </location>
</feature>
<protein>
    <recommendedName>
        <fullName evidence="4">HAT C-terminal dimerisation domain-containing protein</fullName>
    </recommendedName>
</protein>
<dbReference type="Proteomes" id="UP000663855">
    <property type="component" value="Unassembled WGS sequence"/>
</dbReference>
<accession>A0A815Z5I2</accession>
<dbReference type="AlphaFoldDB" id="A0A815Z5I2"/>
<evidence type="ECO:0000313" key="3">
    <source>
        <dbReference type="Proteomes" id="UP000663855"/>
    </source>
</evidence>
<evidence type="ECO:0000313" key="2">
    <source>
        <dbReference type="EMBL" id="CAF1579622.1"/>
    </source>
</evidence>
<reference evidence="2" key="1">
    <citation type="submission" date="2021-02" db="EMBL/GenBank/DDBJ databases">
        <authorList>
            <person name="Nowell W R."/>
        </authorList>
    </citation>
    <scope>NUCLEOTIDE SEQUENCE</scope>
</reference>
<evidence type="ECO:0000256" key="1">
    <source>
        <dbReference type="SAM" id="MobiDB-lite"/>
    </source>
</evidence>
<name>A0A815Z5I2_9BILA</name>